<accession>A0ABN2GM19</accession>
<dbReference type="Proteomes" id="UP001500618">
    <property type="component" value="Unassembled WGS sequence"/>
</dbReference>
<proteinExistence type="predicted"/>
<sequence length="75" mass="7904">MRRLLTSGGLVLPADLRPPHGRLDRHVIAAGEAMRDNPDEQIAPGLAATGFETVSVSQVGGFLHHKRAVKPGADA</sequence>
<protein>
    <submittedName>
        <fullName evidence="1">Uncharacterized protein</fullName>
    </submittedName>
</protein>
<keyword evidence="2" id="KW-1185">Reference proteome</keyword>
<gene>
    <name evidence="1" type="ORF">GCM10009765_23320</name>
</gene>
<dbReference type="RefSeq" id="WP_344309690.1">
    <property type="nucleotide sequence ID" value="NZ_BAAANY010000008.1"/>
</dbReference>
<comment type="caution">
    <text evidence="1">The sequence shown here is derived from an EMBL/GenBank/DDBJ whole genome shotgun (WGS) entry which is preliminary data.</text>
</comment>
<reference evidence="1 2" key="1">
    <citation type="journal article" date="2019" name="Int. J. Syst. Evol. Microbiol.">
        <title>The Global Catalogue of Microorganisms (GCM) 10K type strain sequencing project: providing services to taxonomists for standard genome sequencing and annotation.</title>
        <authorList>
            <consortium name="The Broad Institute Genomics Platform"/>
            <consortium name="The Broad Institute Genome Sequencing Center for Infectious Disease"/>
            <person name="Wu L."/>
            <person name="Ma J."/>
        </authorList>
    </citation>
    <scope>NUCLEOTIDE SEQUENCE [LARGE SCALE GENOMIC DNA]</scope>
    <source>
        <strain evidence="1 2">JCM 14718</strain>
    </source>
</reference>
<evidence type="ECO:0000313" key="1">
    <source>
        <dbReference type="EMBL" id="GAA1673301.1"/>
    </source>
</evidence>
<evidence type="ECO:0000313" key="2">
    <source>
        <dbReference type="Proteomes" id="UP001500618"/>
    </source>
</evidence>
<dbReference type="EMBL" id="BAAANY010000008">
    <property type="protein sequence ID" value="GAA1673301.1"/>
    <property type="molecule type" value="Genomic_DNA"/>
</dbReference>
<name>A0ABN2GM19_9ACTN</name>
<organism evidence="1 2">
    <name type="scientific">Fodinicola feengrottensis</name>
    <dbReference type="NCBI Taxonomy" id="435914"/>
    <lineage>
        <taxon>Bacteria</taxon>
        <taxon>Bacillati</taxon>
        <taxon>Actinomycetota</taxon>
        <taxon>Actinomycetes</taxon>
        <taxon>Mycobacteriales</taxon>
        <taxon>Fodinicola</taxon>
    </lineage>
</organism>